<comment type="caution">
    <text evidence="6">The sequence shown here is derived from an EMBL/GenBank/DDBJ whole genome shotgun (WGS) entry which is preliminary data.</text>
</comment>
<keyword evidence="3 5" id="KW-0547">Nucleotide-binding</keyword>
<dbReference type="EMBL" id="BAAAQN010000002">
    <property type="protein sequence ID" value="GAA2013972.1"/>
    <property type="molecule type" value="Genomic_DNA"/>
</dbReference>
<accession>A0ABP5F3Z4</accession>
<evidence type="ECO:0000256" key="2">
    <source>
        <dbReference type="ARBA" id="ARBA00022695"/>
    </source>
</evidence>
<evidence type="ECO:0000313" key="7">
    <source>
        <dbReference type="Proteomes" id="UP001500751"/>
    </source>
</evidence>
<keyword evidence="7" id="KW-1185">Reference proteome</keyword>
<dbReference type="GO" id="GO:0016779">
    <property type="term" value="F:nucleotidyltransferase activity"/>
    <property type="evidence" value="ECO:0007669"/>
    <property type="project" value="UniProtKB-KW"/>
</dbReference>
<feature type="binding site" evidence="5">
    <location>
        <position position="185"/>
    </location>
    <ligand>
        <name>phosphoenolpyruvate</name>
        <dbReference type="ChEBI" id="CHEBI:58702"/>
    </ligand>
</feature>
<feature type="binding site" evidence="5">
    <location>
        <position position="188"/>
    </location>
    <ligand>
        <name>phosphoenolpyruvate</name>
        <dbReference type="ChEBI" id="CHEBI:58702"/>
    </ligand>
</feature>
<keyword evidence="2 5" id="KW-0548">Nucleotidyltransferase</keyword>
<sequence length="246" mass="25149">MPRSAPSDPSEATRWCLVVPVKRLGHAKSRLGGPRVPPALREQLALAFATDAVSAALSAQRVTAVLVVTDDPTAGAVLGALGAIVVPDEPDAGLNAAFAFGARTARAKLGTDIGVAASAADLPALRSGELDIALGRIVDKLHEIDEGDITLTRHHNKRFFVPDAHDIGTTMLFAPPGVELAPRFGGPSKTAHSASGAIELTGPDISSLRRDVDTAEDLAAALLLGVGPATAMVWSQRDGSGAGPGV</sequence>
<comment type="similarity">
    <text evidence="5">Belongs to the CofC family.</text>
</comment>
<dbReference type="InterPro" id="IPR029044">
    <property type="entry name" value="Nucleotide-diphossugar_trans"/>
</dbReference>
<name>A0ABP5F3Z4_9ACTN</name>
<evidence type="ECO:0000256" key="4">
    <source>
        <dbReference type="ARBA" id="ARBA00023134"/>
    </source>
</evidence>
<keyword evidence="1 5" id="KW-0808">Transferase</keyword>
<protein>
    <recommendedName>
        <fullName evidence="5">Phosphoenolpyruvate guanylyltransferase</fullName>
        <shortName evidence="5">PEP guanylyltransferase</shortName>
        <ecNumber evidence="5">2.7.7.105</ecNumber>
    </recommendedName>
</protein>
<evidence type="ECO:0000256" key="5">
    <source>
        <dbReference type="HAMAP-Rule" id="MF_02114"/>
    </source>
</evidence>
<evidence type="ECO:0000313" key="6">
    <source>
        <dbReference type="EMBL" id="GAA2013972.1"/>
    </source>
</evidence>
<evidence type="ECO:0000256" key="3">
    <source>
        <dbReference type="ARBA" id="ARBA00022741"/>
    </source>
</evidence>
<evidence type="ECO:0000256" key="1">
    <source>
        <dbReference type="ARBA" id="ARBA00022679"/>
    </source>
</evidence>
<proteinExistence type="inferred from homology"/>
<dbReference type="PANTHER" id="PTHR40392">
    <property type="entry name" value="2-PHOSPHO-L-LACTATE GUANYLYLTRANSFERASE"/>
    <property type="match status" value="1"/>
</dbReference>
<comment type="function">
    <text evidence="5">Guanylyltransferase that catalyzes the activation of phosphoenolpyruvate (PEP) as enolpyruvoyl-2-diphospho-5'-guanosine, via the condensation of PEP with GTP. It is involved in the biosynthesis of coenzyme F420, a hydride carrier cofactor.</text>
</comment>
<dbReference type="HAMAP" id="MF_02114">
    <property type="entry name" value="CofC"/>
    <property type="match status" value="1"/>
</dbReference>
<comment type="pathway">
    <text evidence="5">Cofactor biosynthesis; coenzyme F420 biosynthesis.</text>
</comment>
<reference evidence="7" key="1">
    <citation type="journal article" date="2019" name="Int. J. Syst. Evol. Microbiol.">
        <title>The Global Catalogue of Microorganisms (GCM) 10K type strain sequencing project: providing services to taxonomists for standard genome sequencing and annotation.</title>
        <authorList>
            <consortium name="The Broad Institute Genomics Platform"/>
            <consortium name="The Broad Institute Genome Sequencing Center for Infectious Disease"/>
            <person name="Wu L."/>
            <person name="Ma J."/>
        </authorList>
    </citation>
    <scope>NUCLEOTIDE SEQUENCE [LARGE SCALE GENOMIC DNA]</scope>
    <source>
        <strain evidence="7">JCM 16014</strain>
    </source>
</reference>
<gene>
    <name evidence="6" type="primary">cofC</name>
    <name evidence="5" type="synonym">fbiD</name>
    <name evidence="6" type="ORF">GCM10009839_06110</name>
</gene>
<dbReference type="Proteomes" id="UP001500751">
    <property type="component" value="Unassembled WGS sequence"/>
</dbReference>
<feature type="binding site" evidence="5">
    <location>
        <position position="169"/>
    </location>
    <ligand>
        <name>phosphoenolpyruvate</name>
        <dbReference type="ChEBI" id="CHEBI:58702"/>
    </ligand>
</feature>
<comment type="catalytic activity">
    <reaction evidence="5">
        <text>phosphoenolpyruvate + GTP + H(+) = enolpyruvoyl-2-diphospho-5'-guanosine + diphosphate</text>
        <dbReference type="Rhea" id="RHEA:30519"/>
        <dbReference type="ChEBI" id="CHEBI:15378"/>
        <dbReference type="ChEBI" id="CHEBI:33019"/>
        <dbReference type="ChEBI" id="CHEBI:37565"/>
        <dbReference type="ChEBI" id="CHEBI:58702"/>
        <dbReference type="ChEBI" id="CHEBI:143701"/>
        <dbReference type="EC" id="2.7.7.105"/>
    </reaction>
</comment>
<dbReference type="NCBIfam" id="TIGR03552">
    <property type="entry name" value="F420_cofC"/>
    <property type="match status" value="1"/>
</dbReference>
<dbReference type="Gene3D" id="3.90.550.10">
    <property type="entry name" value="Spore Coat Polysaccharide Biosynthesis Protein SpsA, Chain A"/>
    <property type="match status" value="1"/>
</dbReference>
<dbReference type="PANTHER" id="PTHR40392:SF1">
    <property type="entry name" value="2-PHOSPHO-L-LACTATE GUANYLYLTRANSFERASE"/>
    <property type="match status" value="1"/>
</dbReference>
<dbReference type="RefSeq" id="WP_425559098.1">
    <property type="nucleotide sequence ID" value="NZ_BAAAQN010000002.1"/>
</dbReference>
<dbReference type="EC" id="2.7.7.105" evidence="5"/>
<dbReference type="SUPFAM" id="SSF53448">
    <property type="entry name" value="Nucleotide-diphospho-sugar transferases"/>
    <property type="match status" value="1"/>
</dbReference>
<keyword evidence="4 5" id="KW-0342">GTP-binding</keyword>
<organism evidence="6 7">
    <name type="scientific">Catenulispora yoronensis</name>
    <dbReference type="NCBI Taxonomy" id="450799"/>
    <lineage>
        <taxon>Bacteria</taxon>
        <taxon>Bacillati</taxon>
        <taxon>Actinomycetota</taxon>
        <taxon>Actinomycetes</taxon>
        <taxon>Catenulisporales</taxon>
        <taxon>Catenulisporaceae</taxon>
        <taxon>Catenulispora</taxon>
    </lineage>
</organism>
<dbReference type="InterPro" id="IPR002835">
    <property type="entry name" value="CofC"/>
</dbReference>